<dbReference type="GO" id="GO:0000978">
    <property type="term" value="F:RNA polymerase II cis-regulatory region sequence-specific DNA binding"/>
    <property type="evidence" value="ECO:0007669"/>
    <property type="project" value="TreeGrafter"/>
</dbReference>
<name>A0A9P1MYR2_9PELO</name>
<evidence type="ECO:0000256" key="8">
    <source>
        <dbReference type="ARBA" id="ARBA00023136"/>
    </source>
</evidence>
<dbReference type="AlphaFoldDB" id="A0A9P1MYR2"/>
<evidence type="ECO:0000256" key="2">
    <source>
        <dbReference type="ARBA" id="ARBA00004477"/>
    </source>
</evidence>
<dbReference type="Gene3D" id="4.10.280.10">
    <property type="entry name" value="Helix-loop-helix DNA-binding domain"/>
    <property type="match status" value="1"/>
</dbReference>
<evidence type="ECO:0000256" key="9">
    <source>
        <dbReference type="ARBA" id="ARBA00023163"/>
    </source>
</evidence>
<feature type="compositionally biased region" description="Acidic residues" evidence="12">
    <location>
        <begin position="321"/>
        <end position="332"/>
    </location>
</feature>
<feature type="region of interest" description="Disordered" evidence="12">
    <location>
        <begin position="217"/>
        <end position="351"/>
    </location>
</feature>
<evidence type="ECO:0000256" key="5">
    <source>
        <dbReference type="ARBA" id="ARBA00022989"/>
    </source>
</evidence>
<feature type="transmembrane region" description="Helical" evidence="13">
    <location>
        <begin position="535"/>
        <end position="554"/>
    </location>
</feature>
<keyword evidence="10" id="KW-0539">Nucleus</keyword>
<feature type="compositionally biased region" description="Low complexity" evidence="12">
    <location>
        <begin position="55"/>
        <end position="64"/>
    </location>
</feature>
<dbReference type="GO" id="GO:0005634">
    <property type="term" value="C:nucleus"/>
    <property type="evidence" value="ECO:0007669"/>
    <property type="project" value="UniProtKB-SubCell"/>
</dbReference>
<feature type="compositionally biased region" description="Polar residues" evidence="12">
    <location>
        <begin position="433"/>
        <end position="444"/>
    </location>
</feature>
<evidence type="ECO:0000256" key="3">
    <source>
        <dbReference type="ARBA" id="ARBA00022692"/>
    </source>
</evidence>
<keyword evidence="6" id="KW-0805">Transcription regulation</keyword>
<keyword evidence="9" id="KW-0804">Transcription</keyword>
<feature type="region of interest" description="Disordered" evidence="12">
    <location>
        <begin position="39"/>
        <end position="91"/>
    </location>
</feature>
<keyword evidence="11" id="KW-0175">Coiled coil</keyword>
<feature type="region of interest" description="Disordered" evidence="12">
    <location>
        <begin position="416"/>
        <end position="461"/>
    </location>
</feature>
<dbReference type="OrthoDB" id="2133190at2759"/>
<sequence length="1102" mass="124863">MDSNFFGNDVSMSDPFLSLETNLDELATDFLVNERMDFDHSWQQPGPSHQNRPEQLQNQQTVQQNSDERPVNQHSPPQEYYDPEGPRDVNTISSLLTRSHDDYFSRFSPPNFDLHEPSSSIASKQPLMSNGPARMLSGLTGNEAYSPSDAYRPMSLAQQLAAPAMTPTQNNLYINVVEQKPTHSMLMNQQMLSPPHQSIEMQNLQSPPYHQQDFFSSPPHYNFNSNNHDNSAIYNSPPQTSRMTPSSSKEKKLNIEEKPTNTKEELLRILVNMSPSAVEKLKKKKEPSSGGGGGMIASPTPTGPPPNNSSGKMNGHRIVENNEEEDDDDSDSGEMNLTPVRRGPKTERRTAHNLIEKKYRCSINDRIQHLKTILAGDEAKLSKSATLRKAIEHISQLQSENNALKNEVEKLRNVLSSHGLPYPPPEPVRYQSPDYSMQSPIESSPSPPRNEKKRRIQQHHQMANGGSERVTLFAMLMAVLIFNPLGFLASGVLATGASTVDRKIPVASPFEHGRILDDSQIIEPEQWHNSIIRPLFVWTINIFVVVCVLMRLLVYGEPVQDFKSGSWSNFVKTREQAREEIVAGNLREAQRQFCECLVILDRPLPSPGIEATISVIWECIRHLLNWLWIGRWMSRRRRSTSTPVSVVCRSHAQTAVLYHEINQIHLMGITEYSDDSDEVYNISGLYLALSAVNLAESAGASLDGLPRSIMAQIYIAASIRCRLALPKLLAPVVSGYFLRRARRHIRRAPEQTVSHLLWLFHPATRKYMSDEKRLKFILESKQKLRFGSLVEDDLSSPLSRLRATLKIHLLTKLVTELVGGDEILQNSPPTTDMINLTEEEVDIVDISRLLVSISTQCIIATNGKDESTKFGNWLNRNGDACCTWWTHVLTCGIYWRNGKNDLARKHYSLIRKCPDVILKDALGLAVGHALCARKICIEDRESSKVSQFVCMHTKKSLESLRLYSVSRTPGIVNAIQEGVRRMAYEWIMSSLLDAWRTNLFTSKPYWIQTFKGHSIFSTLYQEAYNHYSLIHGNRGDCWRLFVYELTCRMLNGANPQATWSGIRRVRTTRMNAVRGRVSMKRSSQPDAFHLHTLCKLHSNLDL</sequence>
<evidence type="ECO:0000256" key="12">
    <source>
        <dbReference type="SAM" id="MobiDB-lite"/>
    </source>
</evidence>
<accession>A0A9P1MYR2</accession>
<feature type="compositionally biased region" description="Polar residues" evidence="12">
    <location>
        <begin position="222"/>
        <end position="247"/>
    </location>
</feature>
<evidence type="ECO:0000256" key="7">
    <source>
        <dbReference type="ARBA" id="ARBA00023125"/>
    </source>
</evidence>
<comment type="subcellular location">
    <subcellularLocation>
        <location evidence="2">Endoplasmic reticulum membrane</location>
        <topology evidence="2">Multi-pass membrane protein</topology>
    </subcellularLocation>
    <subcellularLocation>
        <location evidence="1">Nucleus</location>
    </subcellularLocation>
</comment>
<protein>
    <recommendedName>
        <fullName evidence="14">BHLH domain-containing protein</fullName>
    </recommendedName>
</protein>
<keyword evidence="3 13" id="KW-0812">Transmembrane</keyword>
<dbReference type="InterPro" id="IPR036638">
    <property type="entry name" value="HLH_DNA-bd_sf"/>
</dbReference>
<dbReference type="GO" id="GO:0000981">
    <property type="term" value="F:DNA-binding transcription factor activity, RNA polymerase II-specific"/>
    <property type="evidence" value="ECO:0007669"/>
    <property type="project" value="TreeGrafter"/>
</dbReference>
<evidence type="ECO:0000259" key="14">
    <source>
        <dbReference type="PROSITE" id="PS50888"/>
    </source>
</evidence>
<comment type="caution">
    <text evidence="15">The sequence shown here is derived from an EMBL/GenBank/DDBJ whole genome shotgun (WGS) entry which is preliminary data.</text>
</comment>
<dbReference type="PANTHER" id="PTHR46062:SF1">
    <property type="entry name" value="LP12374P"/>
    <property type="match status" value="1"/>
</dbReference>
<dbReference type="SMART" id="SM00353">
    <property type="entry name" value="HLH"/>
    <property type="match status" value="1"/>
</dbReference>
<keyword evidence="5 13" id="KW-1133">Transmembrane helix</keyword>
<evidence type="ECO:0000256" key="1">
    <source>
        <dbReference type="ARBA" id="ARBA00004123"/>
    </source>
</evidence>
<evidence type="ECO:0000256" key="13">
    <source>
        <dbReference type="SAM" id="Phobius"/>
    </source>
</evidence>
<organism evidence="15 16">
    <name type="scientific">Caenorhabditis angaria</name>
    <dbReference type="NCBI Taxonomy" id="860376"/>
    <lineage>
        <taxon>Eukaryota</taxon>
        <taxon>Metazoa</taxon>
        <taxon>Ecdysozoa</taxon>
        <taxon>Nematoda</taxon>
        <taxon>Chromadorea</taxon>
        <taxon>Rhabditida</taxon>
        <taxon>Rhabditina</taxon>
        <taxon>Rhabditomorpha</taxon>
        <taxon>Rhabditoidea</taxon>
        <taxon>Rhabditidae</taxon>
        <taxon>Peloderinae</taxon>
        <taxon>Caenorhabditis</taxon>
    </lineage>
</organism>
<gene>
    <name evidence="15" type="ORF">CAMP_LOCUS7816</name>
</gene>
<evidence type="ECO:0000256" key="6">
    <source>
        <dbReference type="ARBA" id="ARBA00023015"/>
    </source>
</evidence>
<evidence type="ECO:0000256" key="11">
    <source>
        <dbReference type="SAM" id="Coils"/>
    </source>
</evidence>
<evidence type="ECO:0000313" key="16">
    <source>
        <dbReference type="Proteomes" id="UP001152747"/>
    </source>
</evidence>
<feature type="compositionally biased region" description="Polar residues" evidence="12">
    <location>
        <begin position="41"/>
        <end position="54"/>
    </location>
</feature>
<feature type="domain" description="BHLH" evidence="14">
    <location>
        <begin position="347"/>
        <end position="397"/>
    </location>
</feature>
<feature type="coiled-coil region" evidence="11">
    <location>
        <begin position="387"/>
        <end position="414"/>
    </location>
</feature>
<dbReference type="Pfam" id="PF00010">
    <property type="entry name" value="HLH"/>
    <property type="match status" value="1"/>
</dbReference>
<keyword evidence="16" id="KW-1185">Reference proteome</keyword>
<dbReference type="CDD" id="cd11394">
    <property type="entry name" value="bHLHzip_SREBP"/>
    <property type="match status" value="1"/>
</dbReference>
<dbReference type="EMBL" id="CANHGI010000003">
    <property type="protein sequence ID" value="CAI5445179.1"/>
    <property type="molecule type" value="Genomic_DNA"/>
</dbReference>
<dbReference type="SUPFAM" id="SSF47459">
    <property type="entry name" value="HLH, helix-loop-helix DNA-binding domain"/>
    <property type="match status" value="1"/>
</dbReference>
<keyword evidence="4" id="KW-0256">Endoplasmic reticulum</keyword>
<keyword evidence="8 13" id="KW-0472">Membrane</keyword>
<keyword evidence="7" id="KW-0238">DNA-binding</keyword>
<dbReference type="PROSITE" id="PS50888">
    <property type="entry name" value="BHLH"/>
    <property type="match status" value="1"/>
</dbReference>
<evidence type="ECO:0000313" key="15">
    <source>
        <dbReference type="EMBL" id="CAI5445179.1"/>
    </source>
</evidence>
<dbReference type="Proteomes" id="UP001152747">
    <property type="component" value="Unassembled WGS sequence"/>
</dbReference>
<evidence type="ECO:0000256" key="4">
    <source>
        <dbReference type="ARBA" id="ARBA00022824"/>
    </source>
</evidence>
<dbReference type="InterPro" id="IPR011598">
    <property type="entry name" value="bHLH_dom"/>
</dbReference>
<evidence type="ECO:0000256" key="10">
    <source>
        <dbReference type="ARBA" id="ARBA00023242"/>
    </source>
</evidence>
<dbReference type="GO" id="GO:0005789">
    <property type="term" value="C:endoplasmic reticulum membrane"/>
    <property type="evidence" value="ECO:0007669"/>
    <property type="project" value="UniProtKB-SubCell"/>
</dbReference>
<dbReference type="PANTHER" id="PTHR46062">
    <property type="entry name" value="STEROL REGULATORY ELEMENT-BINDING PROTEIN"/>
    <property type="match status" value="1"/>
</dbReference>
<feature type="compositionally biased region" description="Basic and acidic residues" evidence="12">
    <location>
        <begin position="248"/>
        <end position="267"/>
    </location>
</feature>
<dbReference type="GO" id="GO:0046983">
    <property type="term" value="F:protein dimerization activity"/>
    <property type="evidence" value="ECO:0007669"/>
    <property type="project" value="InterPro"/>
</dbReference>
<feature type="transmembrane region" description="Helical" evidence="13">
    <location>
        <begin position="472"/>
        <end position="494"/>
    </location>
</feature>
<reference evidence="15" key="1">
    <citation type="submission" date="2022-11" db="EMBL/GenBank/DDBJ databases">
        <authorList>
            <person name="Kikuchi T."/>
        </authorList>
    </citation>
    <scope>NUCLEOTIDE SEQUENCE</scope>
    <source>
        <strain evidence="15">PS1010</strain>
    </source>
</reference>
<proteinExistence type="predicted"/>